<sequence length="105" mass="11394">MGRPMKLVCTACSNEQVGMSDRDGDVCNRCGRPVNIAGWLDDEGKFVASQLKANIQLAPWHQVLIHGLTTAFKEAAEAGMPIELALSECKETIKRIIPAAITVSR</sequence>
<evidence type="ECO:0000313" key="1">
    <source>
        <dbReference type="EMBL" id="MUG24757.1"/>
    </source>
</evidence>
<dbReference type="AlphaFoldDB" id="A0A6N8EXD8"/>
<evidence type="ECO:0000313" key="2">
    <source>
        <dbReference type="Proteomes" id="UP000442469"/>
    </source>
</evidence>
<organism evidence="1 2">
    <name type="scientific">Paenibacillus macerans</name>
    <name type="common">Bacillus macerans</name>
    <dbReference type="NCBI Taxonomy" id="44252"/>
    <lineage>
        <taxon>Bacteria</taxon>
        <taxon>Bacillati</taxon>
        <taxon>Bacillota</taxon>
        <taxon>Bacilli</taxon>
        <taxon>Bacillales</taxon>
        <taxon>Paenibacillaceae</taxon>
        <taxon>Paenibacillus</taxon>
    </lineage>
</organism>
<accession>A0A6N8EXD8</accession>
<dbReference type="RefSeq" id="WP_155620690.1">
    <property type="nucleotide sequence ID" value="NZ_WNZZ01000017.1"/>
</dbReference>
<dbReference type="EMBL" id="WNZZ01000017">
    <property type="protein sequence ID" value="MUG24757.1"/>
    <property type="molecule type" value="Genomic_DNA"/>
</dbReference>
<gene>
    <name evidence="1" type="ORF">GNQ08_20525</name>
</gene>
<reference evidence="1 2" key="1">
    <citation type="submission" date="2019-11" db="EMBL/GenBank/DDBJ databases">
        <title>Draft genome sequences of five Paenibacillus species of dairy origin.</title>
        <authorList>
            <person name="Olajide A.M."/>
            <person name="Chen S."/>
            <person name="Lapointe G."/>
        </authorList>
    </citation>
    <scope>NUCLEOTIDE SEQUENCE [LARGE SCALE GENOMIC DNA]</scope>
    <source>
        <strain evidence="1 2">3CT49</strain>
    </source>
</reference>
<dbReference type="Proteomes" id="UP000442469">
    <property type="component" value="Unassembled WGS sequence"/>
</dbReference>
<name>A0A6N8EXD8_PAEMA</name>
<protein>
    <submittedName>
        <fullName evidence="1">Uncharacterized protein</fullName>
    </submittedName>
</protein>
<proteinExistence type="predicted"/>
<comment type="caution">
    <text evidence="1">The sequence shown here is derived from an EMBL/GenBank/DDBJ whole genome shotgun (WGS) entry which is preliminary data.</text>
</comment>